<reference evidence="9 10" key="1">
    <citation type="submission" date="2015-09" db="EMBL/GenBank/DDBJ databases">
        <authorList>
            <consortium name="Pathogen Informatics"/>
        </authorList>
    </citation>
    <scope>NUCLEOTIDE SEQUENCE [LARGE SCALE GENOMIC DNA]</scope>
    <source>
        <strain evidence="9 10">2789STDY5608872</strain>
    </source>
</reference>
<protein>
    <submittedName>
        <fullName evidence="9">Uncharacterized protein conserved in bacteria</fullName>
    </submittedName>
</protein>
<feature type="transmembrane region" description="Helical" evidence="7">
    <location>
        <begin position="12"/>
        <end position="29"/>
    </location>
</feature>
<keyword evidence="3" id="KW-1003">Cell membrane</keyword>
<evidence type="ECO:0000256" key="5">
    <source>
        <dbReference type="ARBA" id="ARBA00022989"/>
    </source>
</evidence>
<dbReference type="PANTHER" id="PTHR40074:SF2">
    <property type="entry name" value="O-ACETYLTRANSFERASE WECH"/>
    <property type="match status" value="1"/>
</dbReference>
<comment type="subcellular location">
    <subcellularLocation>
        <location evidence="1">Cell membrane</location>
        <topology evidence="1">Multi-pass membrane protein</topology>
    </subcellularLocation>
</comment>
<dbReference type="PANTHER" id="PTHR40074">
    <property type="entry name" value="O-ACETYLTRANSFERASE WECH"/>
    <property type="match status" value="1"/>
</dbReference>
<dbReference type="GO" id="GO:0016413">
    <property type="term" value="F:O-acetyltransferase activity"/>
    <property type="evidence" value="ECO:0007669"/>
    <property type="project" value="TreeGrafter"/>
</dbReference>
<feature type="transmembrane region" description="Helical" evidence="7">
    <location>
        <begin position="258"/>
        <end position="280"/>
    </location>
</feature>
<organism evidence="9 10">
    <name type="scientific">Parabacteroides distasonis</name>
    <dbReference type="NCBI Taxonomy" id="823"/>
    <lineage>
        <taxon>Bacteria</taxon>
        <taxon>Pseudomonadati</taxon>
        <taxon>Bacteroidota</taxon>
        <taxon>Bacteroidia</taxon>
        <taxon>Bacteroidales</taxon>
        <taxon>Tannerellaceae</taxon>
        <taxon>Parabacteroides</taxon>
    </lineage>
</organism>
<dbReference type="GO" id="GO:0005886">
    <property type="term" value="C:plasma membrane"/>
    <property type="evidence" value="ECO:0007669"/>
    <property type="project" value="UniProtKB-SubCell"/>
</dbReference>
<keyword evidence="6 7" id="KW-0472">Membrane</keyword>
<feature type="transmembrane region" description="Helical" evidence="7">
    <location>
        <begin position="235"/>
        <end position="252"/>
    </location>
</feature>
<keyword evidence="4 7" id="KW-0812">Transmembrane</keyword>
<dbReference type="GO" id="GO:0009246">
    <property type="term" value="P:enterobacterial common antigen biosynthetic process"/>
    <property type="evidence" value="ECO:0007669"/>
    <property type="project" value="TreeGrafter"/>
</dbReference>
<feature type="transmembrane region" description="Helical" evidence="7">
    <location>
        <begin position="159"/>
        <end position="178"/>
    </location>
</feature>
<dbReference type="Proteomes" id="UP000095591">
    <property type="component" value="Unassembled WGS sequence"/>
</dbReference>
<evidence type="ECO:0000256" key="3">
    <source>
        <dbReference type="ARBA" id="ARBA00022475"/>
    </source>
</evidence>
<keyword evidence="5 7" id="KW-1133">Transmembrane helix</keyword>
<feature type="transmembrane region" description="Helical" evidence="7">
    <location>
        <begin position="325"/>
        <end position="349"/>
    </location>
</feature>
<evidence type="ECO:0000259" key="8">
    <source>
        <dbReference type="Pfam" id="PF01757"/>
    </source>
</evidence>
<feature type="transmembrane region" description="Helical" evidence="7">
    <location>
        <begin position="98"/>
        <end position="119"/>
    </location>
</feature>
<dbReference type="InterPro" id="IPR002656">
    <property type="entry name" value="Acyl_transf_3_dom"/>
</dbReference>
<evidence type="ECO:0000256" key="7">
    <source>
        <dbReference type="SAM" id="Phobius"/>
    </source>
</evidence>
<dbReference type="EMBL" id="CYXP01000008">
    <property type="protein sequence ID" value="CUN28871.1"/>
    <property type="molecule type" value="Genomic_DNA"/>
</dbReference>
<comment type="similarity">
    <text evidence="2">Belongs to the acyltransferase 3 family.</text>
</comment>
<evidence type="ECO:0000256" key="2">
    <source>
        <dbReference type="ARBA" id="ARBA00007400"/>
    </source>
</evidence>
<evidence type="ECO:0000256" key="1">
    <source>
        <dbReference type="ARBA" id="ARBA00004651"/>
    </source>
</evidence>
<sequence length="364" mass="41680">MTNDELQSKTIAFLRFPLIVGVVLIHCYYKELPIGGVKVPVMDEYPIYKLIADLFSQVLARTAVPLFFLISGYLFFYKSSFSWPMYGSKLRKRAQTLLLPYLFWNGALVGLHLLIELLFPSVLSGEVKPVLDYGWCDWWDIFWAREPSEPGGMPMPINYPLWFIRDLMVLVVFSPLVYAMVRYLRQYALALLGFLWLIYDGASTPGLSPTAWFFFSLGAFYSVHRRNFVVEMRPLLRGAALLYVVLALADLLSKELGWNVYVHNVGILVGCVFAISLSAYGLEKALWRTNSFLEGASFFVFASHVIVQIFIYRLILWFFRSSTEWAIIGIYFGVALGAILICLAFYAMLQRFLPWFLSPITGGR</sequence>
<accession>A0A173VNR2</accession>
<dbReference type="RefSeq" id="WP_044546243.1">
    <property type="nucleotide sequence ID" value="NZ_CDRH01000554.1"/>
</dbReference>
<feature type="transmembrane region" description="Helical" evidence="7">
    <location>
        <begin position="292"/>
        <end position="319"/>
    </location>
</feature>
<evidence type="ECO:0000313" key="10">
    <source>
        <dbReference type="Proteomes" id="UP000095591"/>
    </source>
</evidence>
<feature type="domain" description="Acyltransferase 3" evidence="8">
    <location>
        <begin position="13"/>
        <end position="346"/>
    </location>
</feature>
<dbReference type="Pfam" id="PF01757">
    <property type="entry name" value="Acyl_transf_3"/>
    <property type="match status" value="1"/>
</dbReference>
<evidence type="ECO:0000256" key="4">
    <source>
        <dbReference type="ARBA" id="ARBA00022692"/>
    </source>
</evidence>
<proteinExistence type="inferred from homology"/>
<name>A0A173VNR2_PARDI</name>
<gene>
    <name evidence="9" type="ORF">ERS852429_03320</name>
</gene>
<dbReference type="AlphaFoldDB" id="A0A173VNR2"/>
<evidence type="ECO:0000313" key="9">
    <source>
        <dbReference type="EMBL" id="CUN28871.1"/>
    </source>
</evidence>
<evidence type="ECO:0000256" key="6">
    <source>
        <dbReference type="ARBA" id="ARBA00023136"/>
    </source>
</evidence>
<feature type="transmembrane region" description="Helical" evidence="7">
    <location>
        <begin position="58"/>
        <end position="77"/>
    </location>
</feature>